<name>A0ABP6NS61_9ACTN</name>
<dbReference type="CDD" id="cd06170">
    <property type="entry name" value="LuxR_C_like"/>
    <property type="match status" value="1"/>
</dbReference>
<dbReference type="PRINTS" id="PR00038">
    <property type="entry name" value="HTHLUXR"/>
</dbReference>
<dbReference type="Pfam" id="PF00196">
    <property type="entry name" value="GerE"/>
    <property type="match status" value="1"/>
</dbReference>
<sequence length="348" mass="38545">MSEASKLIVYLELLARGEVESAVLARELGISEQEAEHAWSALEELGLIGRNERESDQIVPVSPEAALLRVLRRQRTLVEKRVQEFQRLEEAVASLVDVYIPAVAAERSEVQVNIVSGRNELLQALNDLSVSAQEVVSFVYSGPMPPLLELRRTLSLDRHLIERGITVRRLHLQRHFAAPDAAAYFETLADMGVELRLAPLVPMDMFIADTSLALLPLDPEDPDEGMTVLRGARLVRSFAAMFEHIWQGATPYAAGRPDKDGVRLTDEQTAIVRMLAEGVKDEKIARNLGVSPRTISRYIAEFMQRLGVTSRFAAGARAAQLGLLDPEPPSAEQYGGYWTAETPEGNRV</sequence>
<dbReference type="Gene3D" id="1.10.10.10">
    <property type="entry name" value="Winged helix-like DNA-binding domain superfamily/Winged helix DNA-binding domain"/>
    <property type="match status" value="2"/>
</dbReference>
<dbReference type="PROSITE" id="PS50043">
    <property type="entry name" value="HTH_LUXR_2"/>
    <property type="match status" value="1"/>
</dbReference>
<dbReference type="InterPro" id="IPR016032">
    <property type="entry name" value="Sig_transdc_resp-reg_C-effctor"/>
</dbReference>
<evidence type="ECO:0000313" key="2">
    <source>
        <dbReference type="EMBL" id="GAA3153008.1"/>
    </source>
</evidence>
<dbReference type="InterPro" id="IPR000792">
    <property type="entry name" value="Tscrpt_reg_LuxR_C"/>
</dbReference>
<dbReference type="Proteomes" id="UP001500893">
    <property type="component" value="Unassembled WGS sequence"/>
</dbReference>
<feature type="domain" description="HTH luxR-type" evidence="1">
    <location>
        <begin position="257"/>
        <end position="322"/>
    </location>
</feature>
<dbReference type="EMBL" id="BAAAVM010000067">
    <property type="protein sequence ID" value="GAA3153008.1"/>
    <property type="molecule type" value="Genomic_DNA"/>
</dbReference>
<reference evidence="3" key="1">
    <citation type="journal article" date="2019" name="Int. J. Syst. Evol. Microbiol.">
        <title>The Global Catalogue of Microorganisms (GCM) 10K type strain sequencing project: providing services to taxonomists for standard genome sequencing and annotation.</title>
        <authorList>
            <consortium name="The Broad Institute Genomics Platform"/>
            <consortium name="The Broad Institute Genome Sequencing Center for Infectious Disease"/>
            <person name="Wu L."/>
            <person name="Ma J."/>
        </authorList>
    </citation>
    <scope>NUCLEOTIDE SEQUENCE [LARGE SCALE GENOMIC DNA]</scope>
    <source>
        <strain evidence="3">JCM 11574</strain>
    </source>
</reference>
<organism evidence="2 3">
    <name type="scientific">Streptomyces rameus</name>
    <dbReference type="NCBI Taxonomy" id="68261"/>
    <lineage>
        <taxon>Bacteria</taxon>
        <taxon>Bacillati</taxon>
        <taxon>Actinomycetota</taxon>
        <taxon>Actinomycetes</taxon>
        <taxon>Kitasatosporales</taxon>
        <taxon>Streptomycetaceae</taxon>
        <taxon>Streptomyces</taxon>
    </lineage>
</organism>
<dbReference type="PANTHER" id="PTHR34293">
    <property type="entry name" value="HTH-TYPE TRANSCRIPTIONAL REGULATOR TRMBL2"/>
    <property type="match status" value="1"/>
</dbReference>
<dbReference type="PANTHER" id="PTHR34293:SF1">
    <property type="entry name" value="HTH-TYPE TRANSCRIPTIONAL REGULATOR TRMBL2"/>
    <property type="match status" value="1"/>
</dbReference>
<dbReference type="RefSeq" id="WP_345055133.1">
    <property type="nucleotide sequence ID" value="NZ_BAAAVM010000067.1"/>
</dbReference>
<dbReference type="InterPro" id="IPR036388">
    <property type="entry name" value="WH-like_DNA-bd_sf"/>
</dbReference>
<protein>
    <recommendedName>
        <fullName evidence="1">HTH luxR-type domain-containing protein</fullName>
    </recommendedName>
</protein>
<dbReference type="SMART" id="SM00421">
    <property type="entry name" value="HTH_LUXR"/>
    <property type="match status" value="1"/>
</dbReference>
<accession>A0ABP6NS61</accession>
<keyword evidence="3" id="KW-1185">Reference proteome</keyword>
<dbReference type="SUPFAM" id="SSF46894">
    <property type="entry name" value="C-terminal effector domain of the bipartite response regulators"/>
    <property type="match status" value="1"/>
</dbReference>
<gene>
    <name evidence="2" type="ORF">GCM10010521_46060</name>
</gene>
<comment type="caution">
    <text evidence="2">The sequence shown here is derived from an EMBL/GenBank/DDBJ whole genome shotgun (WGS) entry which is preliminary data.</text>
</comment>
<dbReference type="InterPro" id="IPR051797">
    <property type="entry name" value="TrmB-like"/>
</dbReference>
<proteinExistence type="predicted"/>
<evidence type="ECO:0000313" key="3">
    <source>
        <dbReference type="Proteomes" id="UP001500893"/>
    </source>
</evidence>
<evidence type="ECO:0000259" key="1">
    <source>
        <dbReference type="PROSITE" id="PS50043"/>
    </source>
</evidence>